<feature type="compositionally biased region" description="Basic and acidic residues" evidence="1">
    <location>
        <begin position="718"/>
        <end position="730"/>
    </location>
</feature>
<protein>
    <submittedName>
        <fullName evidence="2">Uncharacterized protein</fullName>
    </submittedName>
</protein>
<feature type="region of interest" description="Disordered" evidence="1">
    <location>
        <begin position="135"/>
        <end position="479"/>
    </location>
</feature>
<feature type="compositionally biased region" description="Polar residues" evidence="1">
    <location>
        <begin position="245"/>
        <end position="255"/>
    </location>
</feature>
<evidence type="ECO:0000313" key="2">
    <source>
        <dbReference type="EMBL" id="KAL1884840.1"/>
    </source>
</evidence>
<comment type="caution">
    <text evidence="2">The sequence shown here is derived from an EMBL/GenBank/DDBJ whole genome shotgun (WGS) entry which is preliminary data.</text>
</comment>
<accession>A0ABR3YA43</accession>
<feature type="region of interest" description="Disordered" evidence="1">
    <location>
        <begin position="812"/>
        <end position="835"/>
    </location>
</feature>
<feature type="compositionally biased region" description="Basic and acidic residues" evidence="1">
    <location>
        <begin position="60"/>
        <end position="79"/>
    </location>
</feature>
<sequence length="835" mass="92561">MQEMEKQRRDYMSRRARALRRQAFLDEQYRWSNWIQPWWGWGSRGYTSRRWGGDFGEGDGSGKSKKDGSEKRGSHGWWEKEKAHFEQEMERIKKEIEDDPFAALFGRKPEPMRHHGNGHHGPWSTFCRTFLGRSDDTRKPEQTSTNAASKVVDVEANTRGTEMKKNNAWTNANVYEAPRDSLEKQQTNTPAASQAEAAFEFDPISGRMVPVKSTTDPSTQNAEGTDNGSDIPVKTFKSYRAQFGHKQQGNGTSVTPDKDIKNLSSEKTTDSKGETTKSDVGRDSGKNVFYMTPPNEAQEKLSSDSSSQAKKDDADTQATYDEPFTGTVKDQQGADPANKATEADEKSSPEAAGLPDKDSINDSGNVENSVTADKGHQKEYNVEEVKTDDVDLLRPTDIRAPLYSRKTKYELDSEKQRNRKALEEDYESYRDPASDIDAQELRNRVQGYEASSGIPQDAAVPPPIPQTDTGEQKDLPDPAVRDVPILSKGIDSEEQVAREIQHAYEDSYGKITVDHRQPDPNLENQPPGTVAPSSITEDLTRASPKHPDMKIVTVGSSQEEQDAQNSHHSSQLDDLLKDTRRFNESRDALMEQITEALGRIERKASPEPTRTEPSSGSTASTTSNTYRVLAYDPFTHSVSSAETSSSLYSINETLHPAEVLPRLNNPAKFLPHFAAMQAEGYEIVSGGGDILVFKKVREAEAVATASEDASVISGSEARTAELRHNGKDSKSSSTSASSSSPRMVHRQETVFSGGPPNWSPYPPPPPVEPTAEDRRKAKEESFLRKASRRVLLTGTATAAVCYAIGVVSEYFRTGGSDGRGPEGFTEFEAERRRRD</sequence>
<dbReference type="Proteomes" id="UP001583193">
    <property type="component" value="Unassembled WGS sequence"/>
</dbReference>
<feature type="compositionally biased region" description="Basic and acidic residues" evidence="1">
    <location>
        <begin position="267"/>
        <end position="285"/>
    </location>
</feature>
<name>A0ABR3YA43_9EURO</name>
<feature type="region of interest" description="Disordered" evidence="1">
    <location>
        <begin position="509"/>
        <end position="574"/>
    </location>
</feature>
<feature type="compositionally biased region" description="Low complexity" evidence="1">
    <location>
        <begin position="731"/>
        <end position="740"/>
    </location>
</feature>
<reference evidence="2 3" key="1">
    <citation type="journal article" date="2024" name="IMA Fungus">
        <title>IMA Genome - F19 : A genome assembly and annotation guide to empower mycologists, including annotated draft genome sequences of Ceratocystis pirilliformis, Diaporthe australafricana, Fusarium ophioides, Paecilomyces lecythidis, and Sporothrix stenoceras.</title>
        <authorList>
            <person name="Aylward J."/>
            <person name="Wilson A.M."/>
            <person name="Visagie C.M."/>
            <person name="Spraker J."/>
            <person name="Barnes I."/>
            <person name="Buitendag C."/>
            <person name="Ceriani C."/>
            <person name="Del Mar Angel L."/>
            <person name="du Plessis D."/>
            <person name="Fuchs T."/>
            <person name="Gasser K."/>
            <person name="Kramer D."/>
            <person name="Li W."/>
            <person name="Munsamy K."/>
            <person name="Piso A."/>
            <person name="Price J.L."/>
            <person name="Sonnekus B."/>
            <person name="Thomas C."/>
            <person name="van der Nest A."/>
            <person name="van Dijk A."/>
            <person name="van Heerden A."/>
            <person name="van Vuuren N."/>
            <person name="Yilmaz N."/>
            <person name="Duong T.A."/>
            <person name="van der Merwe N.A."/>
            <person name="Wingfield M.J."/>
            <person name="Wingfield B.D."/>
        </authorList>
    </citation>
    <scope>NUCLEOTIDE SEQUENCE [LARGE SCALE GENOMIC DNA]</scope>
    <source>
        <strain evidence="2 3">CMW 18167</strain>
    </source>
</reference>
<feature type="region of interest" description="Disordered" evidence="1">
    <location>
        <begin position="52"/>
        <end position="79"/>
    </location>
</feature>
<feature type="region of interest" description="Disordered" evidence="1">
    <location>
        <begin position="597"/>
        <end position="624"/>
    </location>
</feature>
<feature type="compositionally biased region" description="Basic and acidic residues" evidence="1">
    <location>
        <begin position="373"/>
        <end position="397"/>
    </location>
</feature>
<feature type="compositionally biased region" description="Polar residues" evidence="1">
    <location>
        <begin position="361"/>
        <end position="371"/>
    </location>
</feature>
<feature type="compositionally biased region" description="Low complexity" evidence="1">
    <location>
        <begin position="611"/>
        <end position="624"/>
    </location>
</feature>
<feature type="compositionally biased region" description="Polar residues" evidence="1">
    <location>
        <begin position="554"/>
        <end position="569"/>
    </location>
</feature>
<gene>
    <name evidence="2" type="ORF">Plec18167_001495</name>
</gene>
<evidence type="ECO:0000313" key="3">
    <source>
        <dbReference type="Proteomes" id="UP001583193"/>
    </source>
</evidence>
<feature type="compositionally biased region" description="Basic and acidic residues" evidence="1">
    <location>
        <begin position="771"/>
        <end position="780"/>
    </location>
</feature>
<feature type="compositionally biased region" description="Pro residues" evidence="1">
    <location>
        <begin position="757"/>
        <end position="768"/>
    </location>
</feature>
<feature type="compositionally biased region" description="Basic and acidic residues" evidence="1">
    <location>
        <begin position="407"/>
        <end position="443"/>
    </location>
</feature>
<organism evidence="2 3">
    <name type="scientific">Paecilomyces lecythidis</name>
    <dbReference type="NCBI Taxonomy" id="3004212"/>
    <lineage>
        <taxon>Eukaryota</taxon>
        <taxon>Fungi</taxon>
        <taxon>Dikarya</taxon>
        <taxon>Ascomycota</taxon>
        <taxon>Pezizomycotina</taxon>
        <taxon>Eurotiomycetes</taxon>
        <taxon>Eurotiomycetidae</taxon>
        <taxon>Eurotiales</taxon>
        <taxon>Thermoascaceae</taxon>
        <taxon>Paecilomyces</taxon>
    </lineage>
</organism>
<feature type="compositionally biased region" description="Polar residues" evidence="1">
    <location>
        <begin position="522"/>
        <end position="537"/>
    </location>
</feature>
<feature type="compositionally biased region" description="Basic and acidic residues" evidence="1">
    <location>
        <begin position="470"/>
        <end position="479"/>
    </location>
</feature>
<evidence type="ECO:0000256" key="1">
    <source>
        <dbReference type="SAM" id="MobiDB-lite"/>
    </source>
</evidence>
<feature type="compositionally biased region" description="Basic and acidic residues" evidence="1">
    <location>
        <begin position="509"/>
        <end position="518"/>
    </location>
</feature>
<keyword evidence="3" id="KW-1185">Reference proteome</keyword>
<feature type="region of interest" description="Disordered" evidence="1">
    <location>
        <begin position="704"/>
        <end position="780"/>
    </location>
</feature>
<proteinExistence type="predicted"/>
<feature type="compositionally biased region" description="Polar residues" evidence="1">
    <location>
        <begin position="212"/>
        <end position="228"/>
    </location>
</feature>
<dbReference type="EMBL" id="JAVDPF010000003">
    <property type="protein sequence ID" value="KAL1884840.1"/>
    <property type="molecule type" value="Genomic_DNA"/>
</dbReference>